<dbReference type="EMBL" id="UINC01024417">
    <property type="protein sequence ID" value="SVA97989.1"/>
    <property type="molecule type" value="Genomic_DNA"/>
</dbReference>
<proteinExistence type="predicted"/>
<evidence type="ECO:0000313" key="1">
    <source>
        <dbReference type="EMBL" id="SVA97989.1"/>
    </source>
</evidence>
<reference evidence="1" key="1">
    <citation type="submission" date="2018-05" db="EMBL/GenBank/DDBJ databases">
        <authorList>
            <person name="Lanie J.A."/>
            <person name="Ng W.-L."/>
            <person name="Kazmierczak K.M."/>
            <person name="Andrzejewski T.M."/>
            <person name="Davidsen T.M."/>
            <person name="Wayne K.J."/>
            <person name="Tettelin H."/>
            <person name="Glass J.I."/>
            <person name="Rusch D."/>
            <person name="Podicherti R."/>
            <person name="Tsui H.-C.T."/>
            <person name="Winkler M.E."/>
        </authorList>
    </citation>
    <scope>NUCLEOTIDE SEQUENCE</scope>
</reference>
<gene>
    <name evidence="1" type="ORF">METZ01_LOCUS150843</name>
</gene>
<dbReference type="AlphaFoldDB" id="A0A382A9C7"/>
<protein>
    <submittedName>
        <fullName evidence="1">Uncharacterized protein</fullName>
    </submittedName>
</protein>
<sequence>MYRLKLITEERPQGGIRIRTSEFETLLEASSRLKSLLFKEAKAELDYEIIDYEVEHAEKIISMGDIDNLLKERKEDEGIEKGPSQKVA</sequence>
<name>A0A382A9C7_9ZZZZ</name>
<organism evidence="1">
    <name type="scientific">marine metagenome</name>
    <dbReference type="NCBI Taxonomy" id="408172"/>
    <lineage>
        <taxon>unclassified sequences</taxon>
        <taxon>metagenomes</taxon>
        <taxon>ecological metagenomes</taxon>
    </lineage>
</organism>
<accession>A0A382A9C7</accession>